<dbReference type="InParanoid" id="A0A5F8H2J6"/>
<keyword evidence="7" id="KW-0399">Innate immunity</keyword>
<evidence type="ECO:0000256" key="20">
    <source>
        <dbReference type="ARBA" id="ARBA00082620"/>
    </source>
</evidence>
<keyword evidence="14" id="KW-0496">Mitochondrion</keyword>
<dbReference type="GO" id="GO:0070585">
    <property type="term" value="P:protein localization to mitochondrion"/>
    <property type="evidence" value="ECO:0007669"/>
    <property type="project" value="UniProtKB-ARBA"/>
</dbReference>
<dbReference type="RefSeq" id="XP_007477855.1">
    <property type="nucleotide sequence ID" value="XM_007477793.3"/>
</dbReference>
<dbReference type="GO" id="GO:0002753">
    <property type="term" value="P:cytoplasmic pattern recognition receptor signaling pathway"/>
    <property type="evidence" value="ECO:0007669"/>
    <property type="project" value="UniProtKB-ARBA"/>
</dbReference>
<keyword evidence="15 23" id="KW-0472">Membrane</keyword>
<evidence type="ECO:0000259" key="24">
    <source>
        <dbReference type="Pfam" id="PF16739"/>
    </source>
</evidence>
<dbReference type="KEGG" id="mdo:103094760"/>
<evidence type="ECO:0000256" key="14">
    <source>
        <dbReference type="ARBA" id="ARBA00023128"/>
    </source>
</evidence>
<keyword evidence="5" id="KW-0597">Phosphoprotein</keyword>
<keyword evidence="26" id="KW-1185">Reference proteome</keyword>
<dbReference type="CTD" id="57506"/>
<dbReference type="GO" id="GO:1900227">
    <property type="term" value="P:positive regulation of NLRP3 inflammasome complex assembly"/>
    <property type="evidence" value="ECO:0007669"/>
    <property type="project" value="UniProtKB-ARBA"/>
</dbReference>
<keyword evidence="17" id="KW-0576">Peroxisome</keyword>
<keyword evidence="12 23" id="KW-1133">Transmembrane helix</keyword>
<evidence type="ECO:0000256" key="16">
    <source>
        <dbReference type="ARBA" id="ARBA00023139"/>
    </source>
</evidence>
<feature type="compositionally biased region" description="Basic and acidic residues" evidence="22">
    <location>
        <begin position="160"/>
        <end position="169"/>
    </location>
</feature>
<evidence type="ECO:0000313" key="26">
    <source>
        <dbReference type="Proteomes" id="UP000002280"/>
    </source>
</evidence>
<dbReference type="GO" id="GO:0032755">
    <property type="term" value="P:positive regulation of interleukin-6 production"/>
    <property type="evidence" value="ECO:0007669"/>
    <property type="project" value="UniProtKB-ARBA"/>
</dbReference>
<evidence type="ECO:0000256" key="7">
    <source>
        <dbReference type="ARBA" id="ARBA00022588"/>
    </source>
</evidence>
<evidence type="ECO:0000256" key="13">
    <source>
        <dbReference type="ARBA" id="ARBA00023118"/>
    </source>
</evidence>
<keyword evidence="18" id="KW-0449">Lipoprotein</keyword>
<evidence type="ECO:0000256" key="17">
    <source>
        <dbReference type="ARBA" id="ARBA00023140"/>
    </source>
</evidence>
<evidence type="ECO:0000256" key="22">
    <source>
        <dbReference type="SAM" id="MobiDB-lite"/>
    </source>
</evidence>
<protein>
    <recommendedName>
        <fullName evidence="19">Mitochondrial antiviral-signaling protein</fullName>
    </recommendedName>
    <alternativeName>
        <fullName evidence="20">Interferon beta promoter stimulator protein 1</fullName>
    </alternativeName>
    <alternativeName>
        <fullName evidence="21">Virus-induced-signaling adapter</fullName>
    </alternativeName>
</protein>
<keyword evidence="9" id="KW-1000">Mitochondrion outer membrane</keyword>
<keyword evidence="16" id="KW-0564">Palmitate</keyword>
<dbReference type="GO" id="GO:0045071">
    <property type="term" value="P:negative regulation of viral genome replication"/>
    <property type="evidence" value="ECO:0007669"/>
    <property type="project" value="UniProtKB-ARBA"/>
</dbReference>
<dbReference type="AlphaFoldDB" id="A0A5F8H2J6"/>
<dbReference type="STRING" id="13616.ENSMODP00000054135"/>
<dbReference type="GO" id="GO:0032728">
    <property type="term" value="P:positive regulation of interferon-beta production"/>
    <property type="evidence" value="ECO:0007669"/>
    <property type="project" value="UniProtKB-ARBA"/>
</dbReference>
<reference evidence="25" key="2">
    <citation type="submission" date="2025-08" db="UniProtKB">
        <authorList>
            <consortium name="Ensembl"/>
        </authorList>
    </citation>
    <scope>IDENTIFICATION</scope>
</reference>
<keyword evidence="6" id="KW-0945">Host-virus interaction</keyword>
<evidence type="ECO:0000256" key="12">
    <source>
        <dbReference type="ARBA" id="ARBA00022989"/>
    </source>
</evidence>
<evidence type="ECO:0000256" key="19">
    <source>
        <dbReference type="ARBA" id="ARBA00071084"/>
    </source>
</evidence>
<gene>
    <name evidence="25" type="primary">MAVS</name>
</gene>
<dbReference type="GO" id="GO:0051607">
    <property type="term" value="P:defense response to virus"/>
    <property type="evidence" value="ECO:0007669"/>
    <property type="project" value="UniProtKB-KW"/>
</dbReference>
<dbReference type="InterPro" id="IPR031964">
    <property type="entry name" value="CARD_dom"/>
</dbReference>
<dbReference type="Gene3D" id="1.10.533.10">
    <property type="entry name" value="Death Domain, Fas"/>
    <property type="match status" value="1"/>
</dbReference>
<evidence type="ECO:0000256" key="4">
    <source>
        <dbReference type="ARBA" id="ARBA00022499"/>
    </source>
</evidence>
<name>A0A5F8H2J6_MONDO</name>
<evidence type="ECO:0000256" key="1">
    <source>
        <dbReference type="ARBA" id="ARBA00004275"/>
    </source>
</evidence>
<dbReference type="InterPro" id="IPR011029">
    <property type="entry name" value="DEATH-like_dom_sf"/>
</dbReference>
<evidence type="ECO:0000256" key="9">
    <source>
        <dbReference type="ARBA" id="ARBA00022787"/>
    </source>
</evidence>
<keyword evidence="4" id="KW-1017">Isopeptide bond</keyword>
<evidence type="ECO:0000256" key="21">
    <source>
        <dbReference type="ARBA" id="ARBA00083233"/>
    </source>
</evidence>
<reference evidence="25" key="3">
    <citation type="submission" date="2025-09" db="UniProtKB">
        <authorList>
            <consortium name="Ensembl"/>
        </authorList>
    </citation>
    <scope>IDENTIFICATION</scope>
</reference>
<dbReference type="OrthoDB" id="9909785at2759"/>
<feature type="compositionally biased region" description="Polar residues" evidence="22">
    <location>
        <begin position="198"/>
        <end position="216"/>
    </location>
</feature>
<comment type="subcellular location">
    <subcellularLocation>
        <location evidence="2">Mitochondrion outer membrane</location>
        <topology evidence="2">Single-pass membrane protein</topology>
    </subcellularLocation>
    <subcellularLocation>
        <location evidence="1">Peroxisome</location>
    </subcellularLocation>
</comment>
<dbReference type="GO" id="GO:0035591">
    <property type="term" value="F:signaling adaptor activity"/>
    <property type="evidence" value="ECO:0007669"/>
    <property type="project" value="UniProtKB-ARBA"/>
</dbReference>
<organism evidence="25 26">
    <name type="scientific">Monodelphis domestica</name>
    <name type="common">Gray short-tailed opossum</name>
    <dbReference type="NCBI Taxonomy" id="13616"/>
    <lineage>
        <taxon>Eukaryota</taxon>
        <taxon>Metazoa</taxon>
        <taxon>Chordata</taxon>
        <taxon>Craniata</taxon>
        <taxon>Vertebrata</taxon>
        <taxon>Euteleostomi</taxon>
        <taxon>Mammalia</taxon>
        <taxon>Metatheria</taxon>
        <taxon>Didelphimorphia</taxon>
        <taxon>Didelphidae</taxon>
        <taxon>Monodelphis</taxon>
    </lineage>
</organism>
<feature type="compositionally biased region" description="Low complexity" evidence="22">
    <location>
        <begin position="302"/>
        <end position="329"/>
    </location>
</feature>
<feature type="domain" description="Caspase recruitment" evidence="24">
    <location>
        <begin position="6"/>
        <end position="91"/>
    </location>
</feature>
<dbReference type="FunFam" id="1.10.533.10:FF:000063">
    <property type="entry name" value="Mitochondrial antiviral-signaling protein"/>
    <property type="match status" value="1"/>
</dbReference>
<evidence type="ECO:0000256" key="5">
    <source>
        <dbReference type="ARBA" id="ARBA00022553"/>
    </source>
</evidence>
<dbReference type="OMA" id="PHIDQKF"/>
<dbReference type="GO" id="GO:0005777">
    <property type="term" value="C:peroxisome"/>
    <property type="evidence" value="ECO:0007669"/>
    <property type="project" value="UniProtKB-SubCell"/>
</dbReference>
<keyword evidence="13" id="KW-0051">Antiviral defense</keyword>
<feature type="compositionally biased region" description="Low complexity" evidence="22">
    <location>
        <begin position="359"/>
        <end position="371"/>
    </location>
</feature>
<sequence>MTLAEDRTEQYIRFHLSDFFRIDVLEILSHLPCLTVADQDEIRAYHERHGNRHSVWKLFDHLRKRSNWVTFLITALNECELADLAQVIANVYASNQPRSRSHPGGIATPVPPVVPDREAQVSPKTPPPPGTPGPHPPISGSPSTQAASSLPDSLFNGYPEEERREEAKRGLTVPIQDSQMAGFKIGGPGATLNPAHSGDTSRSPQSFPGHSPSSAPAPTVTGKPPKARGGSGDSSPASGPPRGPISPAVSFLPRSTHKAGPASAPPSLSPAQEASSQDHEKLPGLPAAREPASRIPGPPKAPSSAPKFSSSSQPAPSSNSGLPPLGLSSVEGDMSRPGVLLSNPEPPYSGGSERLLFDSLSGGSLPTSPSPENVPEENDYFSVTNMPSLGKRGASGSPKQPGGSESSSLRTFELQVSEGPDADLHEGSPGLGPTLGTAAAPASPGPRQGGSWWAWMNSAVAAALFSVALVVLYRRIQR</sequence>
<dbReference type="GO" id="GO:0005741">
    <property type="term" value="C:mitochondrial outer membrane"/>
    <property type="evidence" value="ECO:0007669"/>
    <property type="project" value="UniProtKB-SubCell"/>
</dbReference>
<keyword evidence="10" id="KW-0832">Ubl conjugation</keyword>
<evidence type="ECO:0000256" key="11">
    <source>
        <dbReference type="ARBA" id="ARBA00022859"/>
    </source>
</evidence>
<dbReference type="Bgee" id="ENSMODG00000042085">
    <property type="expression patterns" value="Expressed in skeletal muscle tissue and 17 other cell types or tissues"/>
</dbReference>
<accession>A0A5F8H2J6</accession>
<dbReference type="GO" id="GO:0045087">
    <property type="term" value="P:innate immune response"/>
    <property type="evidence" value="ECO:0007669"/>
    <property type="project" value="UniProtKB-KW"/>
</dbReference>
<dbReference type="Proteomes" id="UP000002280">
    <property type="component" value="Chromosome 1"/>
</dbReference>
<evidence type="ECO:0000256" key="6">
    <source>
        <dbReference type="ARBA" id="ARBA00022581"/>
    </source>
</evidence>
<evidence type="ECO:0000256" key="10">
    <source>
        <dbReference type="ARBA" id="ARBA00022843"/>
    </source>
</evidence>
<dbReference type="GeneTree" id="ENSGT01050000245143"/>
<feature type="compositionally biased region" description="Pro residues" evidence="22">
    <location>
        <begin position="124"/>
        <end position="139"/>
    </location>
</feature>
<evidence type="ECO:0000313" key="25">
    <source>
        <dbReference type="Ensembl" id="ENSMODP00000054135.1"/>
    </source>
</evidence>
<keyword evidence="11" id="KW-0391">Immunity</keyword>
<reference evidence="25 26" key="1">
    <citation type="journal article" date="2007" name="Nature">
        <title>Genome of the marsupial Monodelphis domestica reveals innovation in non-coding sequences.</title>
        <authorList>
            <person name="Mikkelsen T.S."/>
            <person name="Wakefield M.J."/>
            <person name="Aken B."/>
            <person name="Amemiya C.T."/>
            <person name="Chang J.L."/>
            <person name="Duke S."/>
            <person name="Garber M."/>
            <person name="Gentles A.J."/>
            <person name="Goodstadt L."/>
            <person name="Heger A."/>
            <person name="Jurka J."/>
            <person name="Kamal M."/>
            <person name="Mauceli E."/>
            <person name="Searle S.M."/>
            <person name="Sharpe T."/>
            <person name="Baker M.L."/>
            <person name="Batzer M.A."/>
            <person name="Benos P.V."/>
            <person name="Belov K."/>
            <person name="Clamp M."/>
            <person name="Cook A."/>
            <person name="Cuff J."/>
            <person name="Das R."/>
            <person name="Davidow L."/>
            <person name="Deakin J.E."/>
            <person name="Fazzari M.J."/>
            <person name="Glass J.L."/>
            <person name="Grabherr M."/>
            <person name="Greally J.M."/>
            <person name="Gu W."/>
            <person name="Hore T.A."/>
            <person name="Huttley G.A."/>
            <person name="Kleber M."/>
            <person name="Jirtle R.L."/>
            <person name="Koina E."/>
            <person name="Lee J.T."/>
            <person name="Mahony S."/>
            <person name="Marra M.A."/>
            <person name="Miller R.D."/>
            <person name="Nicholls R.D."/>
            <person name="Oda M."/>
            <person name="Papenfuss A.T."/>
            <person name="Parra Z.E."/>
            <person name="Pollock D.D."/>
            <person name="Ray D.A."/>
            <person name="Schein J.E."/>
            <person name="Speed T.P."/>
            <person name="Thompson K."/>
            <person name="VandeBerg J.L."/>
            <person name="Wade C.M."/>
            <person name="Walker J.A."/>
            <person name="Waters P.D."/>
            <person name="Webber C."/>
            <person name="Weidman J.R."/>
            <person name="Xie X."/>
            <person name="Zody M.C."/>
            <person name="Baldwin J."/>
            <person name="Abdouelleil A."/>
            <person name="Abdulkadir J."/>
            <person name="Abebe A."/>
            <person name="Abera B."/>
            <person name="Abreu J."/>
            <person name="Acer S.C."/>
            <person name="Aftuck L."/>
            <person name="Alexander A."/>
            <person name="An P."/>
            <person name="Anderson E."/>
            <person name="Anderson S."/>
            <person name="Arachi H."/>
            <person name="Azer M."/>
            <person name="Bachantsang P."/>
            <person name="Barry A."/>
            <person name="Bayul T."/>
            <person name="Berlin A."/>
            <person name="Bessette D."/>
            <person name="Bloom T."/>
            <person name="Bloom T."/>
            <person name="Boguslavskiy L."/>
            <person name="Bonnet C."/>
            <person name="Boukhgalter B."/>
            <person name="Bourzgui I."/>
            <person name="Brown A."/>
            <person name="Cahill P."/>
            <person name="Channer S."/>
            <person name="Cheshatsang Y."/>
            <person name="Chuda L."/>
            <person name="Citroen M."/>
            <person name="Collymore A."/>
            <person name="Cooke P."/>
            <person name="Costello M."/>
            <person name="D'Aco K."/>
            <person name="Daza R."/>
            <person name="De Haan G."/>
            <person name="DeGray S."/>
            <person name="DeMaso C."/>
            <person name="Dhargay N."/>
            <person name="Dooley K."/>
            <person name="Dooley E."/>
            <person name="Doricent M."/>
            <person name="Dorje P."/>
            <person name="Dorjee K."/>
            <person name="Dupes A."/>
            <person name="Elong R."/>
            <person name="Falk J."/>
            <person name="Farina A."/>
            <person name="Faro S."/>
            <person name="Ferguson D."/>
            <person name="Fisher S."/>
            <person name="Foley C.D."/>
            <person name="Franke A."/>
            <person name="Friedrich D."/>
            <person name="Gadbois L."/>
            <person name="Gearin G."/>
            <person name="Gearin C.R."/>
            <person name="Giannoukos G."/>
            <person name="Goode T."/>
            <person name="Graham J."/>
            <person name="Grandbois E."/>
            <person name="Grewal S."/>
            <person name="Gyaltsen K."/>
            <person name="Hafez N."/>
            <person name="Hagos B."/>
            <person name="Hall J."/>
            <person name="Henson C."/>
            <person name="Hollinger A."/>
            <person name="Honan T."/>
            <person name="Huard M.D."/>
            <person name="Hughes L."/>
            <person name="Hurhula B."/>
            <person name="Husby M.E."/>
            <person name="Kamat A."/>
            <person name="Kanga B."/>
            <person name="Kashin S."/>
            <person name="Khazanovich D."/>
            <person name="Kisner P."/>
            <person name="Lance K."/>
            <person name="Lara M."/>
            <person name="Lee W."/>
            <person name="Lennon N."/>
            <person name="Letendre F."/>
            <person name="LeVine R."/>
            <person name="Lipovsky A."/>
            <person name="Liu X."/>
            <person name="Liu J."/>
            <person name="Liu S."/>
            <person name="Lokyitsang T."/>
            <person name="Lokyitsang Y."/>
            <person name="Lubonja R."/>
            <person name="Lui A."/>
            <person name="MacDonald P."/>
            <person name="Magnisalis V."/>
            <person name="Maru K."/>
            <person name="Matthews C."/>
            <person name="McCusker W."/>
            <person name="McDonough S."/>
            <person name="Mehta T."/>
            <person name="Meldrim J."/>
            <person name="Meneus L."/>
            <person name="Mihai O."/>
            <person name="Mihalev A."/>
            <person name="Mihova T."/>
            <person name="Mittelman R."/>
            <person name="Mlenga V."/>
            <person name="Montmayeur A."/>
            <person name="Mulrain L."/>
            <person name="Navidi A."/>
            <person name="Naylor J."/>
            <person name="Negash T."/>
            <person name="Nguyen T."/>
            <person name="Nguyen N."/>
            <person name="Nicol R."/>
            <person name="Norbu C."/>
            <person name="Norbu N."/>
            <person name="Novod N."/>
            <person name="O'Neill B."/>
            <person name="Osman S."/>
            <person name="Markiewicz E."/>
            <person name="Oyono O.L."/>
            <person name="Patti C."/>
            <person name="Phunkhang P."/>
            <person name="Pierre F."/>
            <person name="Priest M."/>
            <person name="Raghuraman S."/>
            <person name="Rege F."/>
            <person name="Reyes R."/>
            <person name="Rise C."/>
            <person name="Rogov P."/>
            <person name="Ross K."/>
            <person name="Ryan E."/>
            <person name="Settipalli S."/>
            <person name="Shea T."/>
            <person name="Sherpa N."/>
            <person name="Shi L."/>
            <person name="Shih D."/>
            <person name="Sparrow T."/>
            <person name="Spaulding J."/>
            <person name="Stalker J."/>
            <person name="Stange-Thomann N."/>
            <person name="Stavropoulos S."/>
            <person name="Stone C."/>
            <person name="Strader C."/>
            <person name="Tesfaye S."/>
            <person name="Thomson T."/>
            <person name="Thoulutsang Y."/>
            <person name="Thoulutsang D."/>
            <person name="Topham K."/>
            <person name="Topping I."/>
            <person name="Tsamla T."/>
            <person name="Vassiliev H."/>
            <person name="Vo A."/>
            <person name="Wangchuk T."/>
            <person name="Wangdi T."/>
            <person name="Weiand M."/>
            <person name="Wilkinson J."/>
            <person name="Wilson A."/>
            <person name="Yadav S."/>
            <person name="Young G."/>
            <person name="Yu Q."/>
            <person name="Zembek L."/>
            <person name="Zhong D."/>
            <person name="Zimmer A."/>
            <person name="Zwirko Z."/>
            <person name="Jaffe D.B."/>
            <person name="Alvarez P."/>
            <person name="Brockman W."/>
            <person name="Butler J."/>
            <person name="Chin C."/>
            <person name="Gnerre S."/>
            <person name="MacCallum I."/>
            <person name="Graves J.A."/>
            <person name="Ponting C.P."/>
            <person name="Breen M."/>
            <person name="Samollow P.B."/>
            <person name="Lander E.S."/>
            <person name="Lindblad-Toh K."/>
        </authorList>
    </citation>
    <scope>NUCLEOTIDE SEQUENCE [LARGE SCALE GENOMIC DNA]</scope>
</reference>
<proteinExistence type="predicted"/>
<dbReference type="GO" id="GO:0002230">
    <property type="term" value="P:positive regulation of defense response to virus by host"/>
    <property type="evidence" value="ECO:0007669"/>
    <property type="project" value="UniProtKB-ARBA"/>
</dbReference>
<evidence type="ECO:0000256" key="3">
    <source>
        <dbReference type="ARBA" id="ARBA00022481"/>
    </source>
</evidence>
<dbReference type="FunCoup" id="A0A5F8H2J6">
    <property type="interactions" value="157"/>
</dbReference>
<dbReference type="Ensembl" id="ENSMODT00000071586.1">
    <property type="protein sequence ID" value="ENSMODP00000054135.1"/>
    <property type="gene ID" value="ENSMODG00000042085.1"/>
</dbReference>
<dbReference type="GO" id="GO:0032727">
    <property type="term" value="P:positive regulation of interferon-alpha production"/>
    <property type="evidence" value="ECO:0007669"/>
    <property type="project" value="UniProtKB-ARBA"/>
</dbReference>
<evidence type="ECO:0000256" key="15">
    <source>
        <dbReference type="ARBA" id="ARBA00023136"/>
    </source>
</evidence>
<dbReference type="GeneID" id="103094760"/>
<evidence type="ECO:0000256" key="23">
    <source>
        <dbReference type="SAM" id="Phobius"/>
    </source>
</evidence>
<keyword evidence="3" id="KW-0488">Methylation</keyword>
<evidence type="ECO:0000256" key="2">
    <source>
        <dbReference type="ARBA" id="ARBA00004572"/>
    </source>
</evidence>
<dbReference type="GO" id="GO:1900063">
    <property type="term" value="P:regulation of peroxisome organization"/>
    <property type="evidence" value="ECO:0007669"/>
    <property type="project" value="UniProtKB-ARBA"/>
</dbReference>
<feature type="region of interest" description="Disordered" evidence="22">
    <location>
        <begin position="96"/>
        <end position="448"/>
    </location>
</feature>
<dbReference type="Pfam" id="PF16739">
    <property type="entry name" value="CARD_2"/>
    <property type="match status" value="1"/>
</dbReference>
<feature type="transmembrane region" description="Helical" evidence="23">
    <location>
        <begin position="452"/>
        <end position="473"/>
    </location>
</feature>
<evidence type="ECO:0000256" key="18">
    <source>
        <dbReference type="ARBA" id="ARBA00023288"/>
    </source>
</evidence>
<evidence type="ECO:0000256" key="8">
    <source>
        <dbReference type="ARBA" id="ARBA00022692"/>
    </source>
</evidence>
<keyword evidence="8 23" id="KW-0812">Transmembrane</keyword>